<evidence type="ECO:0000313" key="3">
    <source>
        <dbReference type="Proteomes" id="UP000619244"/>
    </source>
</evidence>
<gene>
    <name evidence="2" type="ORF">GCM10010358_75510</name>
</gene>
<name>A0A918U930_9ACTN</name>
<feature type="region of interest" description="Disordered" evidence="1">
    <location>
        <begin position="1"/>
        <end position="25"/>
    </location>
</feature>
<keyword evidence="3" id="KW-1185">Reference proteome</keyword>
<proteinExistence type="predicted"/>
<accession>A0A918U930</accession>
<dbReference type="SUPFAM" id="SSF47413">
    <property type="entry name" value="lambda repressor-like DNA-binding domains"/>
    <property type="match status" value="1"/>
</dbReference>
<reference evidence="2" key="2">
    <citation type="submission" date="2020-09" db="EMBL/GenBank/DDBJ databases">
        <authorList>
            <person name="Sun Q."/>
            <person name="Ohkuma M."/>
        </authorList>
    </citation>
    <scope>NUCLEOTIDE SEQUENCE</scope>
    <source>
        <strain evidence="2">JCM 4790</strain>
    </source>
</reference>
<dbReference type="Proteomes" id="UP000619244">
    <property type="component" value="Unassembled WGS sequence"/>
</dbReference>
<dbReference type="GO" id="GO:0003677">
    <property type="term" value="F:DNA binding"/>
    <property type="evidence" value="ECO:0007669"/>
    <property type="project" value="InterPro"/>
</dbReference>
<dbReference type="CDD" id="cd00093">
    <property type="entry name" value="HTH_XRE"/>
    <property type="match status" value="1"/>
</dbReference>
<sequence>MTPSFMPAQSNGEPPSRRGRRQESIEDHVGATHRAWLELVRERFRESGLTLEDLVNLSGYSKARISELLRGKGYYPRWQITYSVVRSLNVPVWPLRRLWTAAAREANKDDAWIRDGIQAVLLEPERRPVAHKAFTEVMGPAYTAYARALLQGEQRAKWVVSEAFDILWLSWDEASSSSNMRRYAWQLLRSRVMLRAHRHHDGHPDLRAAAFSTVTQSQIDDIEERFAHIGKIADFFDAIARLHQDQRDIMILRYLCGIDPDAIPNIVGFSPAKTHTDDHHARWALKSAYPRHDNRE</sequence>
<dbReference type="EMBL" id="BMVU01000082">
    <property type="protein sequence ID" value="GGY11998.1"/>
    <property type="molecule type" value="Genomic_DNA"/>
</dbReference>
<reference evidence="2" key="1">
    <citation type="journal article" date="2014" name="Int. J. Syst. Evol. Microbiol.">
        <title>Complete genome sequence of Corynebacterium casei LMG S-19264T (=DSM 44701T), isolated from a smear-ripened cheese.</title>
        <authorList>
            <consortium name="US DOE Joint Genome Institute (JGI-PGF)"/>
            <person name="Walter F."/>
            <person name="Albersmeier A."/>
            <person name="Kalinowski J."/>
            <person name="Ruckert C."/>
        </authorList>
    </citation>
    <scope>NUCLEOTIDE SEQUENCE</scope>
    <source>
        <strain evidence="2">JCM 4790</strain>
    </source>
</reference>
<dbReference type="InterPro" id="IPR001387">
    <property type="entry name" value="Cro/C1-type_HTH"/>
</dbReference>
<evidence type="ECO:0000256" key="1">
    <source>
        <dbReference type="SAM" id="MobiDB-lite"/>
    </source>
</evidence>
<comment type="caution">
    <text evidence="2">The sequence shown here is derived from an EMBL/GenBank/DDBJ whole genome shotgun (WGS) entry which is preliminary data.</text>
</comment>
<dbReference type="AlphaFoldDB" id="A0A918U930"/>
<feature type="compositionally biased region" description="Polar residues" evidence="1">
    <location>
        <begin position="1"/>
        <end position="13"/>
    </location>
</feature>
<evidence type="ECO:0008006" key="4">
    <source>
        <dbReference type="Google" id="ProtNLM"/>
    </source>
</evidence>
<evidence type="ECO:0000313" key="2">
    <source>
        <dbReference type="EMBL" id="GGY11998.1"/>
    </source>
</evidence>
<organism evidence="2 3">
    <name type="scientific">Streptomyces minutiscleroticus</name>
    <dbReference type="NCBI Taxonomy" id="68238"/>
    <lineage>
        <taxon>Bacteria</taxon>
        <taxon>Bacillati</taxon>
        <taxon>Actinomycetota</taxon>
        <taxon>Actinomycetes</taxon>
        <taxon>Kitasatosporales</taxon>
        <taxon>Streptomycetaceae</taxon>
        <taxon>Streptomyces</taxon>
    </lineage>
</organism>
<dbReference type="InterPro" id="IPR010982">
    <property type="entry name" value="Lambda_DNA-bd_dom_sf"/>
</dbReference>
<protein>
    <recommendedName>
        <fullName evidence="4">RNA polymerase sigma factor</fullName>
    </recommendedName>
</protein>
<dbReference type="InterPro" id="IPR013324">
    <property type="entry name" value="RNA_pol_sigma_r3/r4-like"/>
</dbReference>
<dbReference type="SUPFAM" id="SSF88659">
    <property type="entry name" value="Sigma3 and sigma4 domains of RNA polymerase sigma factors"/>
    <property type="match status" value="1"/>
</dbReference>
<dbReference type="RefSeq" id="WP_190194807.1">
    <property type="nucleotide sequence ID" value="NZ_BMVU01000082.1"/>
</dbReference>